<evidence type="ECO:0000313" key="1">
    <source>
        <dbReference type="EMBL" id="GAA5189815.1"/>
    </source>
</evidence>
<organism evidence="1 2">
    <name type="scientific">Ferrimonas gelatinilytica</name>
    <dbReference type="NCBI Taxonomy" id="1255257"/>
    <lineage>
        <taxon>Bacteria</taxon>
        <taxon>Pseudomonadati</taxon>
        <taxon>Pseudomonadota</taxon>
        <taxon>Gammaproteobacteria</taxon>
        <taxon>Alteromonadales</taxon>
        <taxon>Ferrimonadaceae</taxon>
        <taxon>Ferrimonas</taxon>
    </lineage>
</organism>
<name>A0ABP9S2R1_9GAMM</name>
<dbReference type="Proteomes" id="UP001501600">
    <property type="component" value="Unassembled WGS sequence"/>
</dbReference>
<sequence length="64" mass="6918">METRAVQRQSVIAVAEGEVPGRATQNIAAVIKINSGTLHLLGVSDLSGALRHPRYAEYPFDSRV</sequence>
<gene>
    <name evidence="1" type="ORF">GCM10025772_13070</name>
</gene>
<evidence type="ECO:0000313" key="2">
    <source>
        <dbReference type="Proteomes" id="UP001501600"/>
    </source>
</evidence>
<dbReference type="EMBL" id="BAABLF010000007">
    <property type="protein sequence ID" value="GAA5189815.1"/>
    <property type="molecule type" value="Genomic_DNA"/>
</dbReference>
<reference evidence="2" key="1">
    <citation type="journal article" date="2019" name="Int. J. Syst. Evol. Microbiol.">
        <title>The Global Catalogue of Microorganisms (GCM) 10K type strain sequencing project: providing services to taxonomists for standard genome sequencing and annotation.</title>
        <authorList>
            <consortium name="The Broad Institute Genomics Platform"/>
            <consortium name="The Broad Institute Genome Sequencing Center for Infectious Disease"/>
            <person name="Wu L."/>
            <person name="Ma J."/>
        </authorList>
    </citation>
    <scope>NUCLEOTIDE SEQUENCE [LARGE SCALE GENOMIC DNA]</scope>
    <source>
        <strain evidence="2">JCM 18720</strain>
    </source>
</reference>
<comment type="caution">
    <text evidence="1">The sequence shown here is derived from an EMBL/GenBank/DDBJ whole genome shotgun (WGS) entry which is preliminary data.</text>
</comment>
<proteinExistence type="predicted"/>
<protein>
    <submittedName>
        <fullName evidence="1">Uncharacterized protein</fullName>
    </submittedName>
</protein>
<accession>A0ABP9S2R1</accession>
<keyword evidence="2" id="KW-1185">Reference proteome</keyword>